<dbReference type="Pfam" id="PF00072">
    <property type="entry name" value="Response_reg"/>
    <property type="match status" value="1"/>
</dbReference>
<comment type="catalytic activity">
    <reaction evidence="1">
        <text>ATP + protein L-histidine = ADP + protein N-phospho-L-histidine.</text>
        <dbReference type="EC" id="2.7.13.3"/>
    </reaction>
</comment>
<dbReference type="EC" id="2.7.13.3" evidence="2"/>
<evidence type="ECO:0000313" key="9">
    <source>
        <dbReference type="Proteomes" id="UP001195660"/>
    </source>
</evidence>
<dbReference type="InterPro" id="IPR005467">
    <property type="entry name" value="His_kinase_dom"/>
</dbReference>
<dbReference type="PANTHER" id="PTHR45339:SF5">
    <property type="entry name" value="HISTIDINE KINASE"/>
    <property type="match status" value="1"/>
</dbReference>
<evidence type="ECO:0000256" key="5">
    <source>
        <dbReference type="SAM" id="Phobius"/>
    </source>
</evidence>
<dbReference type="InterPro" id="IPR004358">
    <property type="entry name" value="Sig_transdc_His_kin-like_C"/>
</dbReference>
<dbReference type="CDD" id="cd17546">
    <property type="entry name" value="REC_hyHK_CKI1_RcsC-like"/>
    <property type="match status" value="1"/>
</dbReference>
<dbReference type="InterPro" id="IPR036890">
    <property type="entry name" value="HATPase_C_sf"/>
</dbReference>
<dbReference type="CDD" id="cd00082">
    <property type="entry name" value="HisKA"/>
    <property type="match status" value="1"/>
</dbReference>
<feature type="modified residue" description="4-aspartylphosphate" evidence="4">
    <location>
        <position position="843"/>
    </location>
</feature>
<keyword evidence="3 4" id="KW-0597">Phosphoprotein</keyword>
<evidence type="ECO:0000256" key="1">
    <source>
        <dbReference type="ARBA" id="ARBA00000085"/>
    </source>
</evidence>
<evidence type="ECO:0000313" key="8">
    <source>
        <dbReference type="EMBL" id="MBM5572159.1"/>
    </source>
</evidence>
<keyword evidence="5" id="KW-0472">Membrane</keyword>
<gene>
    <name evidence="8" type="ORF">GM173_11290</name>
</gene>
<proteinExistence type="predicted"/>
<accession>A0ABS2CDE7</accession>
<evidence type="ECO:0000256" key="4">
    <source>
        <dbReference type="PROSITE-ProRule" id="PRU00169"/>
    </source>
</evidence>
<dbReference type="SMART" id="SM00387">
    <property type="entry name" value="HATPase_c"/>
    <property type="match status" value="1"/>
</dbReference>
<feature type="domain" description="Response regulatory" evidence="7">
    <location>
        <begin position="794"/>
        <end position="911"/>
    </location>
</feature>
<dbReference type="Gene3D" id="3.40.50.2300">
    <property type="match status" value="1"/>
</dbReference>
<dbReference type="RefSeq" id="WP_203571488.1">
    <property type="nucleotide sequence ID" value="NZ_WOFE01000005.1"/>
</dbReference>
<dbReference type="EMBL" id="WOFE01000005">
    <property type="protein sequence ID" value="MBM5572159.1"/>
    <property type="molecule type" value="Genomic_DNA"/>
</dbReference>
<dbReference type="InterPro" id="IPR003661">
    <property type="entry name" value="HisK_dim/P_dom"/>
</dbReference>
<reference evidence="8 9" key="1">
    <citation type="submission" date="2019-11" db="EMBL/GenBank/DDBJ databases">
        <title>Novel Deefgea species.</title>
        <authorList>
            <person name="Han J.-H."/>
        </authorList>
    </citation>
    <scope>NUCLEOTIDE SEQUENCE [LARGE SCALE GENOMIC DNA]</scope>
    <source>
        <strain evidence="8 9">LMG 24817</strain>
    </source>
</reference>
<keyword evidence="5" id="KW-1133">Transmembrane helix</keyword>
<dbReference type="SUPFAM" id="SSF52172">
    <property type="entry name" value="CheY-like"/>
    <property type="match status" value="1"/>
</dbReference>
<comment type="caution">
    <text evidence="8">The sequence shown here is derived from an EMBL/GenBank/DDBJ whole genome shotgun (WGS) entry which is preliminary data.</text>
</comment>
<feature type="transmembrane region" description="Helical" evidence="5">
    <location>
        <begin position="12"/>
        <end position="36"/>
    </location>
</feature>
<keyword evidence="9" id="KW-1185">Reference proteome</keyword>
<dbReference type="Gene3D" id="3.30.565.10">
    <property type="entry name" value="Histidine kinase-like ATPase, C-terminal domain"/>
    <property type="match status" value="1"/>
</dbReference>
<name>A0ABS2CDE7_9NEIS</name>
<dbReference type="InterPro" id="IPR011006">
    <property type="entry name" value="CheY-like_superfamily"/>
</dbReference>
<dbReference type="SUPFAM" id="SSF55874">
    <property type="entry name" value="ATPase domain of HSP90 chaperone/DNA topoisomerase II/histidine kinase"/>
    <property type="match status" value="1"/>
</dbReference>
<dbReference type="Proteomes" id="UP001195660">
    <property type="component" value="Unassembled WGS sequence"/>
</dbReference>
<protein>
    <recommendedName>
        <fullName evidence="2">histidine kinase</fullName>
        <ecNumber evidence="2">2.7.13.3</ecNumber>
    </recommendedName>
</protein>
<dbReference type="SMART" id="SM00388">
    <property type="entry name" value="HisKA"/>
    <property type="match status" value="1"/>
</dbReference>
<dbReference type="PROSITE" id="PS50110">
    <property type="entry name" value="RESPONSE_REGULATORY"/>
    <property type="match status" value="1"/>
</dbReference>
<evidence type="ECO:0000256" key="2">
    <source>
        <dbReference type="ARBA" id="ARBA00012438"/>
    </source>
</evidence>
<dbReference type="Pfam" id="PF00512">
    <property type="entry name" value="HisKA"/>
    <property type="match status" value="1"/>
</dbReference>
<sequence length="915" mass="102129">MTRLFSLFHTRHFGITLLIAITAGFISMCGQVIWLYSQSQNTAQDQLKDAAEMMRAPATQALFELNPEMARSVVSSLAGVGRMQEASIVDQQGKVFSGDKTKQPHFQSSLFPKLVQIEIPLKNQNDLLGFLRVTPNRQAVINQFWQAAGELAAIEFLRSFLVAFALALLFQFRIERPFQKLSREILASDPSHPDHTLKLLKQSQISEQVGELGSSIEQFLVIAQQQLIEKNQALGRVEELERLQQVIKDSEASLQLRNDLLEQLSKQLSFNEFMVWLCATLQEYIPTLSVAILIPHNEPPILGAQPIVSSQLWQDYLEAFEFGAARWPNRSMSLLETLNDAESFTSAGIINLNLIQLEPIHPQPRAVLGMVIDPQSPPNAHELATVEVFIHIARLALERQAGNEQLQKTTSEAIAASRAKSDFLANMSHEIRTPLNAVLGFSGLMQQTVLNNEQKEFIEAIHTSGNALLSLINDLLDYSKIEAGHLELEKIEFDLRRLVDDVLDIVAEKVEQKGLMLYTQIDTAFPEKVIGDPGRFRQILLNLINNATKFTASGHIILRLALLQQQGEALNLRCEVIDTGIGIDVASASKLFQPFIQADSSTTRQFGGTGLGLSICRRLVNAMEGEIGVESQVGHGAYFWFSATLYCDKPQAMQLPEQIARAAILAITDRSLAASTLRLSFDENLQCIDLETSQIKLPEAIPNLCILDILDKERATLIDAQIKQRYPDCPTIHLVALQELKIMRDQLKNRETEILLPRPLRRKLLINATQQLIAPDCLTPVDRRSSPRITPHLPILLVEDNPINQRVATLILQKLGCIVTIANNGLECLSILEQQEFALILMDCQMPVMDGFTATRAIRAQQSERAAIPIVALTSNAFQEDRDACLNAGMNDFVTKPVTAQALNNVMNRWAKPLR</sequence>
<dbReference type="InterPro" id="IPR001789">
    <property type="entry name" value="Sig_transdc_resp-reg_receiver"/>
</dbReference>
<keyword evidence="5" id="KW-0812">Transmembrane</keyword>
<dbReference type="SMART" id="SM00448">
    <property type="entry name" value="REC"/>
    <property type="match status" value="1"/>
</dbReference>
<feature type="domain" description="Histidine kinase" evidence="6">
    <location>
        <begin position="426"/>
        <end position="647"/>
    </location>
</feature>
<dbReference type="PRINTS" id="PR00344">
    <property type="entry name" value="BCTRLSENSOR"/>
</dbReference>
<dbReference type="PANTHER" id="PTHR45339">
    <property type="entry name" value="HYBRID SIGNAL TRANSDUCTION HISTIDINE KINASE J"/>
    <property type="match status" value="1"/>
</dbReference>
<evidence type="ECO:0000259" key="7">
    <source>
        <dbReference type="PROSITE" id="PS50110"/>
    </source>
</evidence>
<evidence type="ECO:0000256" key="3">
    <source>
        <dbReference type="ARBA" id="ARBA00022553"/>
    </source>
</evidence>
<dbReference type="CDD" id="cd16922">
    <property type="entry name" value="HATPase_EvgS-ArcB-TorS-like"/>
    <property type="match status" value="1"/>
</dbReference>
<evidence type="ECO:0000259" key="6">
    <source>
        <dbReference type="PROSITE" id="PS50109"/>
    </source>
</evidence>
<dbReference type="Gene3D" id="1.10.287.130">
    <property type="match status" value="1"/>
</dbReference>
<dbReference type="SUPFAM" id="SSF47384">
    <property type="entry name" value="Homodimeric domain of signal transducing histidine kinase"/>
    <property type="match status" value="1"/>
</dbReference>
<dbReference type="PROSITE" id="PS50109">
    <property type="entry name" value="HIS_KIN"/>
    <property type="match status" value="1"/>
</dbReference>
<dbReference type="Pfam" id="PF02518">
    <property type="entry name" value="HATPase_c"/>
    <property type="match status" value="1"/>
</dbReference>
<organism evidence="8 9">
    <name type="scientific">Deefgea chitinilytica</name>
    <dbReference type="NCBI Taxonomy" id="570276"/>
    <lineage>
        <taxon>Bacteria</taxon>
        <taxon>Pseudomonadati</taxon>
        <taxon>Pseudomonadota</taxon>
        <taxon>Betaproteobacteria</taxon>
        <taxon>Neisseriales</taxon>
        <taxon>Chitinibacteraceae</taxon>
        <taxon>Deefgea</taxon>
    </lineage>
</organism>
<dbReference type="InterPro" id="IPR036097">
    <property type="entry name" value="HisK_dim/P_sf"/>
</dbReference>
<dbReference type="InterPro" id="IPR003594">
    <property type="entry name" value="HATPase_dom"/>
</dbReference>